<dbReference type="Pfam" id="PF00582">
    <property type="entry name" value="Usp"/>
    <property type="match status" value="1"/>
</dbReference>
<sequence length="175" mass="19171">MFKTILVSTDGSELAEKAVNAAIEFPQHNGSKLVAMSVAEPYLNSPFVEPVFLPDSEVSEKAARERAQNNVQRISAAAEEVGVPCETVTVLGTDPSEEIVNTAKQLGCDCIFIASHGRKGIDRMLLGSVTQKVRFRCNKEVRMSESTQCRLLRRPGNKIGLRRTQLVRRGSQAAL</sequence>
<dbReference type="PANTHER" id="PTHR46268:SF6">
    <property type="entry name" value="UNIVERSAL STRESS PROTEIN UP12"/>
    <property type="match status" value="1"/>
</dbReference>
<dbReference type="InterPro" id="IPR014729">
    <property type="entry name" value="Rossmann-like_a/b/a_fold"/>
</dbReference>
<protein>
    <submittedName>
        <fullName evidence="3">Universal stress protein</fullName>
    </submittedName>
</protein>
<dbReference type="SUPFAM" id="SSF52402">
    <property type="entry name" value="Adenine nucleotide alpha hydrolases-like"/>
    <property type="match status" value="1"/>
</dbReference>
<evidence type="ECO:0000313" key="3">
    <source>
        <dbReference type="EMBL" id="MBK4739337.1"/>
    </source>
</evidence>
<name>A0A934T3J7_9BURK</name>
<evidence type="ECO:0000256" key="1">
    <source>
        <dbReference type="ARBA" id="ARBA00008791"/>
    </source>
</evidence>
<keyword evidence="4" id="KW-1185">Reference proteome</keyword>
<feature type="non-terminal residue" evidence="3">
    <location>
        <position position="175"/>
    </location>
</feature>
<dbReference type="Gene3D" id="3.40.50.620">
    <property type="entry name" value="HUPs"/>
    <property type="match status" value="1"/>
</dbReference>
<reference evidence="3" key="1">
    <citation type="submission" date="2021-01" db="EMBL/GenBank/DDBJ databases">
        <title>Genome sequence of strain Noviherbaspirillum sp. DKR-6.</title>
        <authorList>
            <person name="Chaudhary D.K."/>
        </authorList>
    </citation>
    <scope>NUCLEOTIDE SEQUENCE</scope>
    <source>
        <strain evidence="3">DKR-6</strain>
    </source>
</reference>
<evidence type="ECO:0000313" key="4">
    <source>
        <dbReference type="Proteomes" id="UP000622890"/>
    </source>
</evidence>
<evidence type="ECO:0000259" key="2">
    <source>
        <dbReference type="Pfam" id="PF00582"/>
    </source>
</evidence>
<gene>
    <name evidence="3" type="ORF">JJB74_32540</name>
</gene>
<dbReference type="RefSeq" id="WP_200598703.1">
    <property type="nucleotide sequence ID" value="NZ_JAEPBG010000050.1"/>
</dbReference>
<dbReference type="CDD" id="cd00293">
    <property type="entry name" value="USP-like"/>
    <property type="match status" value="1"/>
</dbReference>
<accession>A0A934T3J7</accession>
<proteinExistence type="inferred from homology"/>
<dbReference type="AlphaFoldDB" id="A0A934T3J7"/>
<organism evidence="3 4">
    <name type="scientific">Noviherbaspirillum pedocola</name>
    <dbReference type="NCBI Taxonomy" id="2801341"/>
    <lineage>
        <taxon>Bacteria</taxon>
        <taxon>Pseudomonadati</taxon>
        <taxon>Pseudomonadota</taxon>
        <taxon>Betaproteobacteria</taxon>
        <taxon>Burkholderiales</taxon>
        <taxon>Oxalobacteraceae</taxon>
        <taxon>Noviherbaspirillum</taxon>
    </lineage>
</organism>
<dbReference type="EMBL" id="JAEPBG010000050">
    <property type="protein sequence ID" value="MBK4739337.1"/>
    <property type="molecule type" value="Genomic_DNA"/>
</dbReference>
<feature type="domain" description="UspA" evidence="2">
    <location>
        <begin position="1"/>
        <end position="140"/>
    </location>
</feature>
<dbReference type="PRINTS" id="PR01438">
    <property type="entry name" value="UNVRSLSTRESS"/>
</dbReference>
<dbReference type="InterPro" id="IPR006015">
    <property type="entry name" value="Universal_stress_UspA"/>
</dbReference>
<comment type="similarity">
    <text evidence="1">Belongs to the universal stress protein A family.</text>
</comment>
<dbReference type="PANTHER" id="PTHR46268">
    <property type="entry name" value="STRESS RESPONSE PROTEIN NHAX"/>
    <property type="match status" value="1"/>
</dbReference>
<dbReference type="Proteomes" id="UP000622890">
    <property type="component" value="Unassembled WGS sequence"/>
</dbReference>
<comment type="caution">
    <text evidence="3">The sequence shown here is derived from an EMBL/GenBank/DDBJ whole genome shotgun (WGS) entry which is preliminary data.</text>
</comment>
<dbReference type="InterPro" id="IPR006016">
    <property type="entry name" value="UspA"/>
</dbReference>